<protein>
    <recommendedName>
        <fullName evidence="4">Glycoside hydrolase family 42 N-terminal domain-containing protein</fullName>
    </recommendedName>
</protein>
<reference evidence="2 3" key="1">
    <citation type="submission" date="2023-05" db="EMBL/GenBank/DDBJ databases">
        <title>A 100% complete, gapless, phased diploid assembly of the Scenedesmus obliquus UTEX 3031 genome.</title>
        <authorList>
            <person name="Biondi T.C."/>
            <person name="Hanschen E.R."/>
            <person name="Kwon T."/>
            <person name="Eng W."/>
            <person name="Kruse C.P.S."/>
            <person name="Koehler S.I."/>
            <person name="Kunde Y."/>
            <person name="Gleasner C.D."/>
            <person name="You Mak K.T."/>
            <person name="Polle J."/>
            <person name="Hovde B.T."/>
            <person name="Starkenburg S.R."/>
        </authorList>
    </citation>
    <scope>NUCLEOTIDE SEQUENCE [LARGE SCALE GENOMIC DNA]</scope>
    <source>
        <strain evidence="2 3">DOE0152z</strain>
    </source>
</reference>
<dbReference type="EMBL" id="CP126216">
    <property type="protein sequence ID" value="WIA17957.1"/>
    <property type="molecule type" value="Genomic_DNA"/>
</dbReference>
<gene>
    <name evidence="2" type="ORF">OEZ85_009446</name>
</gene>
<evidence type="ECO:0008006" key="4">
    <source>
        <dbReference type="Google" id="ProtNLM"/>
    </source>
</evidence>
<proteinExistence type="predicted"/>
<name>A0ABY8UC53_TETOB</name>
<evidence type="ECO:0000256" key="1">
    <source>
        <dbReference type="SAM" id="SignalP"/>
    </source>
</evidence>
<evidence type="ECO:0000313" key="3">
    <source>
        <dbReference type="Proteomes" id="UP001244341"/>
    </source>
</evidence>
<organism evidence="2 3">
    <name type="scientific">Tetradesmus obliquus</name>
    <name type="common">Green alga</name>
    <name type="synonym">Acutodesmus obliquus</name>
    <dbReference type="NCBI Taxonomy" id="3088"/>
    <lineage>
        <taxon>Eukaryota</taxon>
        <taxon>Viridiplantae</taxon>
        <taxon>Chlorophyta</taxon>
        <taxon>core chlorophytes</taxon>
        <taxon>Chlorophyceae</taxon>
        <taxon>CS clade</taxon>
        <taxon>Sphaeropleales</taxon>
        <taxon>Scenedesmaceae</taxon>
        <taxon>Tetradesmus</taxon>
    </lineage>
</organism>
<dbReference type="Proteomes" id="UP001244341">
    <property type="component" value="Chromosome 9b"/>
</dbReference>
<evidence type="ECO:0000313" key="2">
    <source>
        <dbReference type="EMBL" id="WIA17957.1"/>
    </source>
</evidence>
<accession>A0ABY8UC53</accession>
<keyword evidence="1" id="KW-0732">Signal</keyword>
<keyword evidence="3" id="KW-1185">Reference proteome</keyword>
<feature type="chain" id="PRO_5047155925" description="Glycoside hydrolase family 42 N-terminal domain-containing protein" evidence="1">
    <location>
        <begin position="28"/>
        <end position="449"/>
    </location>
</feature>
<dbReference type="PROSITE" id="PS51257">
    <property type="entry name" value="PROKAR_LIPOPROTEIN"/>
    <property type="match status" value="1"/>
</dbReference>
<sequence>MRPSGTNVAPYFLWAVIIVTLACTAAGQKLNPTVMINGFGDLEGTVPGSNLPVCQYTLQRARRFTDSVSFALAVHPFAVDKERLESWTFKDAQGNNVVASKDSVARWQRGLQACFDYAIKIKKFRVLHVLGHWDPLHPVLLRPTTWRNLMNIAPQQKAAGHSYEDVMLQPVVKALNAVSSPSVVVWFSVSGEMGLSNYLHADAWRGVMANTRQQLRRKQWKDVKVATALNWQMFCGCIAAANPEPGSFDPLRYNASFAREFAQVKHYALPYVKSFKLLLSANDFIGISGYGSGYRLKQLSWRDMEVPLQTLAYELGFFGINLKEYTSRKPVIYVEQGLGGVLQYGILPAPDLATVSRYTFSGSWPVGGYKREFDPWQRQDFSAYRRDFYRATVDLLARGKGQQYKLDGVYVWSVGSFDVFGVHPVSSSSEGTFADPAIISMIKKVNGVS</sequence>
<feature type="signal peptide" evidence="1">
    <location>
        <begin position="1"/>
        <end position="27"/>
    </location>
</feature>